<gene>
    <name evidence="1" type="ORF">SDC9_74464</name>
</gene>
<dbReference type="EMBL" id="VSSQ01005124">
    <property type="protein sequence ID" value="MPM27947.1"/>
    <property type="molecule type" value="Genomic_DNA"/>
</dbReference>
<dbReference type="InterPro" id="IPR036866">
    <property type="entry name" value="RibonucZ/Hydroxyglut_hydro"/>
</dbReference>
<protein>
    <recommendedName>
        <fullName evidence="2">Metallo-beta-lactamase domain-containing protein</fullName>
    </recommendedName>
</protein>
<comment type="caution">
    <text evidence="1">The sequence shown here is derived from an EMBL/GenBank/DDBJ whole genome shotgun (WGS) entry which is preliminary data.</text>
</comment>
<proteinExistence type="predicted"/>
<sequence>MTVTYIFHSCYLLEFDGFSIIFDFYKDEKRDDGRFWINDYLLEKPEDLYVFCTHSHPDHFNPEILRWGLKKTNVKYIFSKEVMENREISVCHNIVFLDKLQDYEDDRIKVRAFGSTDTGGSFLVNVSGQRFFHAGDLNNWHWNEEVPMLESAGYENSYLCQLELLAENIDQLYLTMFPVDPRLGKDYMLGAEQFVNRISTDYFLPMHFGENYEKANAFSRYAKLQNCTYLSVYKKGQSFEL</sequence>
<dbReference type="SUPFAM" id="SSF56281">
    <property type="entry name" value="Metallo-hydrolase/oxidoreductase"/>
    <property type="match status" value="1"/>
</dbReference>
<name>A0A644YI30_9ZZZZ</name>
<dbReference type="PANTHER" id="PTHR42967:SF1">
    <property type="entry name" value="MBL FOLD METALLO-HYDROLASE"/>
    <property type="match status" value="1"/>
</dbReference>
<dbReference type="Pfam" id="PF13483">
    <property type="entry name" value="Lactamase_B_3"/>
    <property type="match status" value="1"/>
</dbReference>
<dbReference type="Gene3D" id="3.60.15.10">
    <property type="entry name" value="Ribonuclease Z/Hydroxyacylglutathione hydrolase-like"/>
    <property type="match status" value="1"/>
</dbReference>
<organism evidence="1">
    <name type="scientific">bioreactor metagenome</name>
    <dbReference type="NCBI Taxonomy" id="1076179"/>
    <lineage>
        <taxon>unclassified sequences</taxon>
        <taxon>metagenomes</taxon>
        <taxon>ecological metagenomes</taxon>
    </lineage>
</organism>
<dbReference type="PANTHER" id="PTHR42967">
    <property type="entry name" value="METAL DEPENDENT HYDROLASE"/>
    <property type="match status" value="1"/>
</dbReference>
<evidence type="ECO:0000313" key="1">
    <source>
        <dbReference type="EMBL" id="MPM27947.1"/>
    </source>
</evidence>
<reference evidence="1" key="1">
    <citation type="submission" date="2019-08" db="EMBL/GenBank/DDBJ databases">
        <authorList>
            <person name="Kucharzyk K."/>
            <person name="Murdoch R.W."/>
            <person name="Higgins S."/>
            <person name="Loffler F."/>
        </authorList>
    </citation>
    <scope>NUCLEOTIDE SEQUENCE</scope>
</reference>
<accession>A0A644YI30</accession>
<evidence type="ECO:0008006" key="2">
    <source>
        <dbReference type="Google" id="ProtNLM"/>
    </source>
</evidence>
<dbReference type="AlphaFoldDB" id="A0A644YI30"/>